<dbReference type="EMBL" id="JABWPM010000025">
    <property type="protein sequence ID" value="NUY98399.1"/>
    <property type="molecule type" value="Genomic_DNA"/>
</dbReference>
<accession>A0A7Y6TTK7</accession>
<dbReference type="GeneID" id="57347076"/>
<evidence type="ECO:0000256" key="2">
    <source>
        <dbReference type="SAM" id="MobiDB-lite"/>
    </source>
</evidence>
<name>A0A7Y6TTK7_9GAMM</name>
<reference evidence="3 4" key="1">
    <citation type="submission" date="2020-05" db="EMBL/GenBank/DDBJ databases">
        <title>Whole Genome Sequences of Enterobacteriales Associated with the International Space Station.</title>
        <authorList>
            <person name="Bharadwaj A."/>
            <person name="Daudu R."/>
            <person name="Singh N."/>
            <person name="Wood J."/>
            <person name="Debieu M."/>
            <person name="Mason C."/>
            <person name="Wang C."/>
            <person name="Venkateswaran K."/>
        </authorList>
    </citation>
    <scope>NUCLEOTIDE SEQUENCE [LARGE SCALE GENOMIC DNA]</scope>
    <source>
        <strain evidence="3 4">IF5SW-B1</strain>
    </source>
</reference>
<dbReference type="Pfam" id="PF23899">
    <property type="entry name" value="SU10_portal"/>
    <property type="match status" value="1"/>
</dbReference>
<protein>
    <submittedName>
        <fullName evidence="3">Chromosome partitioning protein ParB</fullName>
    </submittedName>
</protein>
<dbReference type="InterPro" id="IPR056909">
    <property type="entry name" value="SU10_portal"/>
</dbReference>
<evidence type="ECO:0000256" key="1">
    <source>
        <dbReference type="SAM" id="Coils"/>
    </source>
</evidence>
<evidence type="ECO:0000313" key="3">
    <source>
        <dbReference type="EMBL" id="NUY98399.1"/>
    </source>
</evidence>
<comment type="caution">
    <text evidence="3">The sequence shown here is derived from an EMBL/GenBank/DDBJ whole genome shotgun (WGS) entry which is preliminary data.</text>
</comment>
<dbReference type="Proteomes" id="UP000566985">
    <property type="component" value="Unassembled WGS sequence"/>
</dbReference>
<feature type="coiled-coil region" evidence="1">
    <location>
        <begin position="613"/>
        <end position="642"/>
    </location>
</feature>
<dbReference type="RefSeq" id="WP_069729506.1">
    <property type="nucleotide sequence ID" value="NZ_JABWPE010000025.1"/>
</dbReference>
<keyword evidence="1" id="KW-0175">Coiled coil</keyword>
<organism evidence="3 4">
    <name type="scientific">Pantoea brenneri</name>
    <dbReference type="NCBI Taxonomy" id="472694"/>
    <lineage>
        <taxon>Bacteria</taxon>
        <taxon>Pseudomonadati</taxon>
        <taxon>Pseudomonadota</taxon>
        <taxon>Gammaproteobacteria</taxon>
        <taxon>Enterobacterales</taxon>
        <taxon>Erwiniaceae</taxon>
        <taxon>Pantoea</taxon>
    </lineage>
</organism>
<feature type="compositionally biased region" description="Polar residues" evidence="2">
    <location>
        <begin position="680"/>
        <end position="691"/>
    </location>
</feature>
<dbReference type="AlphaFoldDB" id="A0A7Y6TTK7"/>
<feature type="compositionally biased region" description="Basic and acidic residues" evidence="2">
    <location>
        <begin position="669"/>
        <end position="679"/>
    </location>
</feature>
<gene>
    <name evidence="3" type="ORF">HU668_18240</name>
</gene>
<evidence type="ECO:0000313" key="4">
    <source>
        <dbReference type="Proteomes" id="UP000566985"/>
    </source>
</evidence>
<sequence>MSEIQKQTEVSARYTPLSDWANEPSVSDMKDTLTAASTSQKQQIAKINTWLDNLNVEGNAKPKPRKGRSQVQPKLIRKQAEWRYSALTEPFLSAQQLFTVRPVSWDDKAAAEQNQIVLNWQFRTKLDKVKFIDEYVRTAVDEGTVIVRVGWRRETKTVKVEAPVYSYYQISDPAWLEQLQQAMQLKSENPAAFLQLPEEMQESVTYSLEQNMPLMAKITGSQEVEQEEVLKNEPVVEIVNTANVYIDPSCQGVFENARFLIYSFETSYAELKADGRYKNLDTVNFESKSILAEPDHKTDTPDDFNFKDKGRKRVVAYEYWGWYDIHGNGELAPIVSTWVGDIMIRLEANPFPDGKIPFVVVPYLPVKRSVYGEPDGSLLEDNQRVSGAVMRGMIDIMARSANGQKGMRKDMLDVVNRRKYDNGEDYEFNMTVDPRQGIVDHVYPEIPNSALTMIQLMNSEAESLTGVKAFSGGLSGDAFGPTAAGTRGVLDASSKRETAILRRLAKGVAAIGQKIVLMNAEFMSEEEQVRLTNEEFVAIRRDDLQGNFDLEVAITTAEEDNAKSEQLAFMLQTMASSMPSELSQMVLADIARLRNMPTLAHNIQHYVPQPDPFQEQMKQLELQKAQLELAQVQQKIATDKAQEQYYYSRARDTSNAADQKNLDYVEQETGTKHAREMEKQSAQAEANQNLEVTKGILAQQSAGPDSAPGTAPKGPSDSHIATAVGFNQLSKALTP</sequence>
<feature type="compositionally biased region" description="Polar residues" evidence="2">
    <location>
        <begin position="725"/>
        <end position="735"/>
    </location>
</feature>
<feature type="region of interest" description="Disordered" evidence="2">
    <location>
        <begin position="668"/>
        <end position="735"/>
    </location>
</feature>
<proteinExistence type="predicted"/>